<gene>
    <name evidence="4" type="ORF">EJB05_48032</name>
</gene>
<evidence type="ECO:0000259" key="3">
    <source>
        <dbReference type="PROSITE" id="PS50102"/>
    </source>
</evidence>
<protein>
    <recommendedName>
        <fullName evidence="3">RRM domain-containing protein</fullName>
    </recommendedName>
</protein>
<dbReference type="SMART" id="SM00360">
    <property type="entry name" value="RRM"/>
    <property type="match status" value="1"/>
</dbReference>
<dbReference type="GO" id="GO:0016607">
    <property type="term" value="C:nuclear speck"/>
    <property type="evidence" value="ECO:0007669"/>
    <property type="project" value="EnsemblPlants"/>
</dbReference>
<dbReference type="PANTHER" id="PTHR48034">
    <property type="entry name" value="TRANSFORMER-2 SEX-DETERMINING PROTEIN-RELATED"/>
    <property type="match status" value="1"/>
</dbReference>
<evidence type="ECO:0000313" key="5">
    <source>
        <dbReference type="Proteomes" id="UP000324897"/>
    </source>
</evidence>
<feature type="non-terminal residue" evidence="4">
    <location>
        <position position="1"/>
    </location>
</feature>
<keyword evidence="5" id="KW-1185">Reference proteome</keyword>
<dbReference type="Proteomes" id="UP000324897">
    <property type="component" value="Unassembled WGS sequence"/>
</dbReference>
<dbReference type="InterPro" id="IPR000504">
    <property type="entry name" value="RRM_dom"/>
</dbReference>
<dbReference type="InterPro" id="IPR035979">
    <property type="entry name" value="RBD_domain_sf"/>
</dbReference>
<dbReference type="Pfam" id="PF00076">
    <property type="entry name" value="RRM_1"/>
    <property type="match status" value="1"/>
</dbReference>
<dbReference type="PROSITE" id="PS50102">
    <property type="entry name" value="RRM"/>
    <property type="match status" value="1"/>
</dbReference>
<organism evidence="4 5">
    <name type="scientific">Eragrostis curvula</name>
    <name type="common">weeping love grass</name>
    <dbReference type="NCBI Taxonomy" id="38414"/>
    <lineage>
        <taxon>Eukaryota</taxon>
        <taxon>Viridiplantae</taxon>
        <taxon>Streptophyta</taxon>
        <taxon>Embryophyta</taxon>
        <taxon>Tracheophyta</taxon>
        <taxon>Spermatophyta</taxon>
        <taxon>Magnoliopsida</taxon>
        <taxon>Liliopsida</taxon>
        <taxon>Poales</taxon>
        <taxon>Poaceae</taxon>
        <taxon>PACMAD clade</taxon>
        <taxon>Chloridoideae</taxon>
        <taxon>Eragrostideae</taxon>
        <taxon>Eragrostidinae</taxon>
        <taxon>Eragrostis</taxon>
    </lineage>
</organism>
<evidence type="ECO:0000313" key="4">
    <source>
        <dbReference type="EMBL" id="TVU04891.1"/>
    </source>
</evidence>
<evidence type="ECO:0000256" key="2">
    <source>
        <dbReference type="SAM" id="MobiDB-lite"/>
    </source>
</evidence>
<reference evidence="4 5" key="1">
    <citation type="journal article" date="2019" name="Sci. Rep.">
        <title>A high-quality genome of Eragrostis curvula grass provides insights into Poaceae evolution and supports new strategies to enhance forage quality.</title>
        <authorList>
            <person name="Carballo J."/>
            <person name="Santos B.A.C.M."/>
            <person name="Zappacosta D."/>
            <person name="Garbus I."/>
            <person name="Selva J.P."/>
            <person name="Gallo C.A."/>
            <person name="Diaz A."/>
            <person name="Albertini E."/>
            <person name="Caccamo M."/>
            <person name="Echenique V."/>
        </authorList>
    </citation>
    <scope>NUCLEOTIDE SEQUENCE [LARGE SCALE GENOMIC DNA]</scope>
    <source>
        <strain evidence="5">cv. Victoria</strain>
        <tissue evidence="4">Leaf</tissue>
    </source>
</reference>
<sequence length="265" mass="29596">MSLSRNLGFVVVLGLFCRDKPFMFRSAITMRRYSPPYHSPPRRGYGGRGRSPPPRRGYGGRKEQGSCSLLVRNIPISVRAEDLRVPFERFGPVRDVYIPKDYYSGEPRGFAFVEFVDPYDASEAQYHMNRQSHENGQKKCAVELESGVILVMKGVVLLIMGGPVHVPALLVTADGPGQGHTLLHQDAEMTILLPREERNRIGHLLPGVSQKSLMKIKSGDPILQPVEMMLMRRGHPHLTAMDPSTPGVAQAVFRVSSRIPLQVCR</sequence>
<evidence type="ECO:0000256" key="1">
    <source>
        <dbReference type="PROSITE-ProRule" id="PRU00176"/>
    </source>
</evidence>
<accession>A0A5J9T213</accession>
<name>A0A5J9T213_9POAL</name>
<dbReference type="AlphaFoldDB" id="A0A5J9T213"/>
<keyword evidence="1" id="KW-0694">RNA-binding</keyword>
<dbReference type="Gramene" id="TVU04891">
    <property type="protein sequence ID" value="TVU04891"/>
    <property type="gene ID" value="EJB05_48032"/>
</dbReference>
<proteinExistence type="predicted"/>
<comment type="caution">
    <text evidence="4">The sequence shown here is derived from an EMBL/GenBank/DDBJ whole genome shotgun (WGS) entry which is preliminary data.</text>
</comment>
<dbReference type="InterPro" id="IPR012677">
    <property type="entry name" value="Nucleotide-bd_a/b_plait_sf"/>
</dbReference>
<dbReference type="OrthoDB" id="439808at2759"/>
<dbReference type="EMBL" id="RWGY01000051">
    <property type="protein sequence ID" value="TVU04891.1"/>
    <property type="molecule type" value="Genomic_DNA"/>
</dbReference>
<dbReference type="Gene3D" id="3.30.70.330">
    <property type="match status" value="1"/>
</dbReference>
<feature type="domain" description="RRM" evidence="3">
    <location>
        <begin position="67"/>
        <end position="147"/>
    </location>
</feature>
<feature type="region of interest" description="Disordered" evidence="2">
    <location>
        <begin position="35"/>
        <end position="63"/>
    </location>
</feature>
<dbReference type="SUPFAM" id="SSF54928">
    <property type="entry name" value="RNA-binding domain, RBD"/>
    <property type="match status" value="1"/>
</dbReference>
<dbReference type="GO" id="GO:0042802">
    <property type="term" value="F:identical protein binding"/>
    <property type="evidence" value="ECO:0007669"/>
    <property type="project" value="EnsemblPlants"/>
</dbReference>
<dbReference type="InterPro" id="IPR050441">
    <property type="entry name" value="RBM"/>
</dbReference>
<dbReference type="GO" id="GO:0003723">
    <property type="term" value="F:RNA binding"/>
    <property type="evidence" value="ECO:0007669"/>
    <property type="project" value="UniProtKB-UniRule"/>
</dbReference>